<organism evidence="3 4">
    <name type="scientific">Planktothrix rubescens CCAP 1459/22</name>
    <dbReference type="NCBI Taxonomy" id="329571"/>
    <lineage>
        <taxon>Bacteria</taxon>
        <taxon>Bacillati</taxon>
        <taxon>Cyanobacteriota</taxon>
        <taxon>Cyanophyceae</taxon>
        <taxon>Oscillatoriophycideae</taxon>
        <taxon>Oscillatoriales</taxon>
        <taxon>Microcoleaceae</taxon>
        <taxon>Planktothrix</taxon>
    </lineage>
</organism>
<feature type="transmembrane region" description="Helical" evidence="2">
    <location>
        <begin position="74"/>
        <end position="96"/>
    </location>
</feature>
<name>A0A6J7ZEQ9_PLARU</name>
<keyword evidence="2" id="KW-0812">Transmembrane</keyword>
<gene>
    <name evidence="3" type="ORF">PLAN_MP30101</name>
</gene>
<evidence type="ECO:0000313" key="3">
    <source>
        <dbReference type="EMBL" id="CAC5339825.1"/>
    </source>
</evidence>
<accession>A0A6J7ZEQ9</accession>
<reference evidence="3" key="1">
    <citation type="submission" date="2020-05" db="EMBL/GenBank/DDBJ databases">
        <authorList>
            <consortium name="Genoscope - CEA"/>
            <person name="William W."/>
        </authorList>
    </citation>
    <scope>NUCLEOTIDE SEQUENCE [LARGE SCALE GENOMIC DNA]</scope>
    <source>
        <strain evidence="3">PCC 7821</strain>
    </source>
</reference>
<evidence type="ECO:0000313" key="4">
    <source>
        <dbReference type="Proteomes" id="UP000196521"/>
    </source>
</evidence>
<evidence type="ECO:0000256" key="2">
    <source>
        <dbReference type="SAM" id="Phobius"/>
    </source>
</evidence>
<dbReference type="EMBL" id="CZCZ02000002">
    <property type="protein sequence ID" value="CAC5339825.1"/>
    <property type="molecule type" value="Genomic_DNA"/>
</dbReference>
<keyword evidence="2" id="KW-1133">Transmembrane helix</keyword>
<feature type="region of interest" description="Disordered" evidence="1">
    <location>
        <begin position="107"/>
        <end position="126"/>
    </location>
</feature>
<dbReference type="Proteomes" id="UP000196521">
    <property type="component" value="Unassembled WGS sequence"/>
</dbReference>
<protein>
    <submittedName>
        <fullName evidence="3">Uncharacterized protein</fullName>
    </submittedName>
</protein>
<evidence type="ECO:0000256" key="1">
    <source>
        <dbReference type="SAM" id="MobiDB-lite"/>
    </source>
</evidence>
<comment type="caution">
    <text evidence="3">The sequence shown here is derived from an EMBL/GenBank/DDBJ whole genome shotgun (WGS) entry which is preliminary data.</text>
</comment>
<proteinExistence type="predicted"/>
<keyword evidence="4" id="KW-1185">Reference proteome</keyword>
<keyword evidence="2" id="KW-0472">Membrane</keyword>
<dbReference type="AlphaFoldDB" id="A0A6J7ZEQ9"/>
<sequence>MVRSSYPVVTCRNRRNPVVTRRKGQYRGASITLRHLRRYDTTTVLLTNPDKVMQTINITPTASILDENKPPKLILLKGIAIATITVSLIGGIIHVVNSRQTITKLPTMEQPNPGISNQKLTQPSEPPLVITKKPQKLIVIEEGSDAWFCLQNNGGSGCLDRDRFAPNYRLVSPPKRVKTYEDYLIQYGVRESGYCGRYFNGRPNC</sequence>
<feature type="compositionally biased region" description="Polar residues" evidence="1">
    <location>
        <begin position="107"/>
        <end position="123"/>
    </location>
</feature>